<dbReference type="FunFam" id="2.10.25.10:FF:000066">
    <property type="entry name" value="FAT atypical cadherin 4"/>
    <property type="match status" value="1"/>
</dbReference>
<feature type="domain" description="SRCR" evidence="11">
    <location>
        <begin position="977"/>
        <end position="1077"/>
    </location>
</feature>
<feature type="disulfide bond" evidence="8">
    <location>
        <begin position="682"/>
        <end position="743"/>
    </location>
</feature>
<dbReference type="FunFam" id="3.10.250.10:FF:000007">
    <property type="entry name" value="Soluble scavenger receptor cysteine-rich domain-containing protein SSC5D"/>
    <property type="match status" value="3"/>
</dbReference>
<name>A0A914BPT1_PATMI</name>
<comment type="caution">
    <text evidence="8">Lacks conserved residue(s) required for the propagation of feature annotation.</text>
</comment>
<dbReference type="Pfam" id="PF00530">
    <property type="entry name" value="SRCR"/>
    <property type="match status" value="9"/>
</dbReference>
<dbReference type="PROSITE" id="PS50287">
    <property type="entry name" value="SRCR_2"/>
    <property type="match status" value="9"/>
</dbReference>
<dbReference type="InterPro" id="IPR036772">
    <property type="entry name" value="SRCR-like_dom_sf"/>
</dbReference>
<dbReference type="AlphaFoldDB" id="A0A914BPT1"/>
<evidence type="ECO:0000256" key="9">
    <source>
        <dbReference type="SAM" id="SignalP"/>
    </source>
</evidence>
<feature type="disulfide bond" evidence="8">
    <location>
        <begin position="449"/>
        <end position="513"/>
    </location>
</feature>
<feature type="disulfide bond" evidence="8">
    <location>
        <begin position="156"/>
        <end position="166"/>
    </location>
</feature>
<feature type="chain" id="PRO_5037792839" description="Deleted in malignant brain tumors 1 protein-like" evidence="9">
    <location>
        <begin position="36"/>
        <end position="1083"/>
    </location>
</feature>
<feature type="disulfide bond" evidence="8">
    <location>
        <begin position="935"/>
        <end position="945"/>
    </location>
</feature>
<dbReference type="CDD" id="cd00054">
    <property type="entry name" value="EGF_CA"/>
    <property type="match status" value="1"/>
</dbReference>
<feature type="disulfide bond" evidence="8">
    <location>
        <begin position="604"/>
        <end position="614"/>
    </location>
</feature>
<keyword evidence="6" id="KW-0325">Glycoprotein</keyword>
<dbReference type="OrthoDB" id="536948at2759"/>
<feature type="disulfide bond" evidence="8">
    <location>
        <begin position="265"/>
        <end position="275"/>
    </location>
</feature>
<dbReference type="PROSITE" id="PS50026">
    <property type="entry name" value="EGF_3"/>
    <property type="match status" value="1"/>
</dbReference>
<dbReference type="PROSITE" id="PS00420">
    <property type="entry name" value="SRCR_1"/>
    <property type="match status" value="7"/>
</dbReference>
<evidence type="ECO:0000256" key="1">
    <source>
        <dbReference type="ARBA" id="ARBA00022536"/>
    </source>
</evidence>
<feature type="signal peptide" evidence="9">
    <location>
        <begin position="1"/>
        <end position="35"/>
    </location>
</feature>
<keyword evidence="3" id="KW-0677">Repeat</keyword>
<evidence type="ECO:0000256" key="4">
    <source>
        <dbReference type="ARBA" id="ARBA00023157"/>
    </source>
</evidence>
<feature type="domain" description="SRCR" evidence="11">
    <location>
        <begin position="757"/>
        <end position="857"/>
    </location>
</feature>
<evidence type="ECO:0000259" key="11">
    <source>
        <dbReference type="PROSITE" id="PS50287"/>
    </source>
</evidence>
<dbReference type="PRINTS" id="PR00258">
    <property type="entry name" value="SPERACTRCPTR"/>
</dbReference>
<feature type="domain" description="SRCR" evidence="11">
    <location>
        <begin position="196"/>
        <end position="296"/>
    </location>
</feature>
<accession>A0A914BPT1</accession>
<evidence type="ECO:0000256" key="5">
    <source>
        <dbReference type="ARBA" id="ARBA00023170"/>
    </source>
</evidence>
<feature type="disulfide bond" evidence="8">
    <location>
        <begin position="234"/>
        <end position="295"/>
    </location>
</feature>
<dbReference type="SMART" id="SM00181">
    <property type="entry name" value="EGF"/>
    <property type="match status" value="1"/>
</dbReference>
<reference evidence="12" key="1">
    <citation type="submission" date="2022-11" db="UniProtKB">
        <authorList>
            <consortium name="EnsemblMetazoa"/>
        </authorList>
    </citation>
    <scope>IDENTIFICATION</scope>
</reference>
<feature type="disulfide bond" evidence="8">
    <location>
        <begin position="904"/>
        <end position="965"/>
    </location>
</feature>
<dbReference type="GO" id="GO:0016020">
    <property type="term" value="C:membrane"/>
    <property type="evidence" value="ECO:0007669"/>
    <property type="project" value="InterPro"/>
</dbReference>
<evidence type="ECO:0000256" key="2">
    <source>
        <dbReference type="ARBA" id="ARBA00022729"/>
    </source>
</evidence>
<dbReference type="SUPFAM" id="SSF57196">
    <property type="entry name" value="EGF/Laminin"/>
    <property type="match status" value="1"/>
</dbReference>
<keyword evidence="2 9" id="KW-0732">Signal</keyword>
<keyword evidence="13" id="KW-1185">Reference proteome</keyword>
<evidence type="ECO:0008006" key="14">
    <source>
        <dbReference type="Google" id="ProtNLM"/>
    </source>
</evidence>
<evidence type="ECO:0000256" key="6">
    <source>
        <dbReference type="ARBA" id="ARBA00023180"/>
    </source>
</evidence>
<feature type="domain" description="SRCR" evidence="11">
    <location>
        <begin position="424"/>
        <end position="524"/>
    </location>
</feature>
<feature type="disulfide bond" evidence="8">
    <location>
        <begin position="221"/>
        <end position="285"/>
    </location>
</feature>
<evidence type="ECO:0000313" key="13">
    <source>
        <dbReference type="Proteomes" id="UP000887568"/>
    </source>
</evidence>
<dbReference type="Gene3D" id="2.10.25.10">
    <property type="entry name" value="Laminin"/>
    <property type="match status" value="1"/>
</dbReference>
<dbReference type="PROSITE" id="PS01186">
    <property type="entry name" value="EGF_2"/>
    <property type="match status" value="1"/>
</dbReference>
<feature type="domain" description="EGF-like" evidence="10">
    <location>
        <begin position="42"/>
        <end position="78"/>
    </location>
</feature>
<dbReference type="Proteomes" id="UP000887568">
    <property type="component" value="Unplaced"/>
</dbReference>
<feature type="disulfide bond" evidence="8">
    <location>
        <begin position="1047"/>
        <end position="1057"/>
    </location>
</feature>
<feature type="disulfide bond" evidence="8">
    <location>
        <begin position="826"/>
        <end position="836"/>
    </location>
</feature>
<dbReference type="InterPro" id="IPR000742">
    <property type="entry name" value="EGF"/>
</dbReference>
<feature type="disulfide bond" evidence="8">
    <location>
        <begin position="384"/>
        <end position="394"/>
    </location>
</feature>
<dbReference type="OMA" id="WMNEVSC"/>
<feature type="disulfide bond" evidence="8">
    <location>
        <begin position="462"/>
        <end position="523"/>
    </location>
</feature>
<evidence type="ECO:0000259" key="10">
    <source>
        <dbReference type="PROSITE" id="PS50026"/>
    </source>
</evidence>
<feature type="disulfide bond" evidence="7">
    <location>
        <begin position="68"/>
        <end position="77"/>
    </location>
</feature>
<dbReference type="SUPFAM" id="SSF56487">
    <property type="entry name" value="SRCR-like"/>
    <property type="match status" value="9"/>
</dbReference>
<keyword evidence="4 8" id="KW-1015">Disulfide bond</keyword>
<dbReference type="RefSeq" id="XP_038078149.1">
    <property type="nucleotide sequence ID" value="XM_038222221.1"/>
</dbReference>
<evidence type="ECO:0000256" key="8">
    <source>
        <dbReference type="PROSITE-ProRule" id="PRU00196"/>
    </source>
</evidence>
<proteinExistence type="predicted"/>
<dbReference type="PANTHER" id="PTHR19331:SF465">
    <property type="entry name" value="EGG PEPTIDE SPERACT RECEPTOR"/>
    <property type="match status" value="1"/>
</dbReference>
<feature type="domain" description="SRCR" evidence="11">
    <location>
        <begin position="315"/>
        <end position="415"/>
    </location>
</feature>
<dbReference type="InterPro" id="IPR001190">
    <property type="entry name" value="SRCR"/>
</dbReference>
<feature type="domain" description="SRCR" evidence="11">
    <location>
        <begin position="866"/>
        <end position="966"/>
    </location>
</feature>
<feature type="domain" description="SRCR" evidence="11">
    <location>
        <begin position="87"/>
        <end position="187"/>
    </location>
</feature>
<sequence>MGVVGALFCLLRLKERNSVEMKFLVILLVLPAVLAGGDIEQQADVCKPNPCLNDWQCTRNADGYTCSCQDGFIGVNCETESELGRVIRLVGPETNVGRVEVRQDGDWGTVCGDSWDMNDAQVVCRQLGFTNGAGRVSLSAEFGQGVGEIFLDNVECTGSESTISECPNAGWGVSNCDHLEDAGVVCIPDEEPDVTVRLVGSGNDNEGRVEVYYQGEWGTVCDDRWDDTDANVVCKQLGFERAVEAISGAGFGEGTGSILLDDVACTEDDLRLEDCQSRGWRVENCGHGEDAGVVCAGAGGGAGSGDGESELGRVIRLVGPETNVGRVEVRQDGDWGTVCGDSWDMNDAQVVCRQLGFTNGAGRVSLSAEFGQGVGKIFLDNVECTGSESTITECPNAGWGVSNCDHLEDAGVVCIPDEEPDVTVRLVGSGYDNEGRVEVYYQGEWGTVCDDDWDDTDANVVCKQLGFERAVEAISGAGFGEGTGPILLDDVACTEDDLRLEDCRSSGWRVENCGHGEDAGVVCVDEPVEGSEGDVRLVGPSPNYGRVEVQHDGVWGTVCDDNWDMNDAEVVCRQLGFTNGAGRAVTNAEFGEGVDPILLDEVECVNTESRLVDCPNAGWGTTDCSHYEDAGLVCLPNEEPDVTVRLVGGENDKEGRVEVYYQGEWGTVCDDEWDDTDANVVCKQLGFTGAVEAASGARFGAGTGRILLDDVSCTEEDTRLEDCGNRGWGEQNCGHSEDAGVVCADTDEPVEGSEGDVRLVGPSPNYGRVEVQHDGVWGTVCDDNWDMNDAEVVCRQLGFTNGAGRAVTNAEFGEGVDPILLDEVECVNTESRLVDCPNAGWGTTDCSHYEDAGVVCLPNEEPDVTVRLVGGENDKEGRVEVYYQGEWGTVCDDEWDDTDANVVCKQLGFTGAVEAASGARFGEGIGPILLDDVSCTEEETRLEDCGNRGWGVQNCGHSEDAGVVCADTEPPASEGDIRLVGGATEKEGRVEVYKDGRWGTVCDNDWDLGGAFVACSQLGYPIPQRAFIGSHFQVTEQLPFNLDKVRCFGDEQRLVDCIATTTDITCTEDQTAGVRCASFLVGP</sequence>
<feature type="disulfide bond" evidence="8">
    <location>
        <begin position="1015"/>
        <end position="1076"/>
    </location>
</feature>
<feature type="domain" description="SRCR" evidence="11">
    <location>
        <begin position="535"/>
        <end position="635"/>
    </location>
</feature>
<dbReference type="Pfam" id="PF00008">
    <property type="entry name" value="EGF"/>
    <property type="match status" value="1"/>
</dbReference>
<evidence type="ECO:0000256" key="3">
    <source>
        <dbReference type="ARBA" id="ARBA00022737"/>
    </source>
</evidence>
<feature type="domain" description="SRCR" evidence="11">
    <location>
        <begin position="644"/>
        <end position="744"/>
    </location>
</feature>
<organism evidence="12 13">
    <name type="scientific">Patiria miniata</name>
    <name type="common">Bat star</name>
    <name type="synonym">Asterina miniata</name>
    <dbReference type="NCBI Taxonomy" id="46514"/>
    <lineage>
        <taxon>Eukaryota</taxon>
        <taxon>Metazoa</taxon>
        <taxon>Echinodermata</taxon>
        <taxon>Eleutherozoa</taxon>
        <taxon>Asterozoa</taxon>
        <taxon>Asteroidea</taxon>
        <taxon>Valvatacea</taxon>
        <taxon>Valvatida</taxon>
        <taxon>Asterinidae</taxon>
        <taxon>Patiria</taxon>
    </lineage>
</organism>
<dbReference type="FunFam" id="3.10.250.10:FF:000011">
    <property type="entry name" value="Scavenger receptor class A member 5"/>
    <property type="match status" value="2"/>
</dbReference>
<dbReference type="FunFam" id="3.10.250.10:FF:000006">
    <property type="entry name" value="neurotrypsin isoform X2"/>
    <property type="match status" value="4"/>
</dbReference>
<evidence type="ECO:0000256" key="7">
    <source>
        <dbReference type="PROSITE-ProRule" id="PRU00076"/>
    </source>
</evidence>
<feature type="disulfide bond" evidence="8">
    <location>
        <begin position="891"/>
        <end position="955"/>
    </location>
</feature>
<protein>
    <recommendedName>
        <fullName evidence="14">Deleted in malignant brain tumors 1 protein-like</fullName>
    </recommendedName>
</protein>
<dbReference type="PROSITE" id="PS00022">
    <property type="entry name" value="EGF_1"/>
    <property type="match status" value="1"/>
</dbReference>
<dbReference type="GeneID" id="119745684"/>
<feature type="disulfide bond" evidence="8">
    <location>
        <begin position="669"/>
        <end position="733"/>
    </location>
</feature>
<keyword evidence="1 7" id="KW-0245">EGF-like domain</keyword>
<dbReference type="PANTHER" id="PTHR19331">
    <property type="entry name" value="SCAVENGER RECEPTOR DOMAIN-CONTAINING"/>
    <property type="match status" value="1"/>
</dbReference>
<feature type="disulfide bond" evidence="8">
    <location>
        <begin position="713"/>
        <end position="723"/>
    </location>
</feature>
<feature type="disulfide bond" evidence="8">
    <location>
        <begin position="1002"/>
        <end position="1066"/>
    </location>
</feature>
<dbReference type="Gene3D" id="3.10.250.10">
    <property type="entry name" value="SRCR-like domain"/>
    <property type="match status" value="9"/>
</dbReference>
<dbReference type="SMART" id="SM00202">
    <property type="entry name" value="SR"/>
    <property type="match status" value="9"/>
</dbReference>
<evidence type="ECO:0000313" key="12">
    <source>
        <dbReference type="EnsemblMetazoa" id="XP_038078149.1"/>
    </source>
</evidence>
<dbReference type="EnsemblMetazoa" id="XM_038222221.1">
    <property type="protein sequence ID" value="XP_038078149.1"/>
    <property type="gene ID" value="LOC119745684"/>
</dbReference>
<feature type="disulfide bond" evidence="8">
    <location>
        <begin position="493"/>
        <end position="503"/>
    </location>
</feature>
<keyword evidence="5" id="KW-0675">Receptor</keyword>